<feature type="region of interest" description="Disordered" evidence="1">
    <location>
        <begin position="1"/>
        <end position="71"/>
    </location>
</feature>
<feature type="compositionally biased region" description="Polar residues" evidence="1">
    <location>
        <begin position="62"/>
        <end position="71"/>
    </location>
</feature>
<feature type="compositionally biased region" description="Basic and acidic residues" evidence="1">
    <location>
        <begin position="21"/>
        <end position="30"/>
    </location>
</feature>
<organism evidence="2 3">
    <name type="scientific">Solanum verrucosum</name>
    <dbReference type="NCBI Taxonomy" id="315347"/>
    <lineage>
        <taxon>Eukaryota</taxon>
        <taxon>Viridiplantae</taxon>
        <taxon>Streptophyta</taxon>
        <taxon>Embryophyta</taxon>
        <taxon>Tracheophyta</taxon>
        <taxon>Spermatophyta</taxon>
        <taxon>Magnoliopsida</taxon>
        <taxon>eudicotyledons</taxon>
        <taxon>Gunneridae</taxon>
        <taxon>Pentapetalae</taxon>
        <taxon>asterids</taxon>
        <taxon>lamiids</taxon>
        <taxon>Solanales</taxon>
        <taxon>Solanaceae</taxon>
        <taxon>Solanoideae</taxon>
        <taxon>Solaneae</taxon>
        <taxon>Solanum</taxon>
    </lineage>
</organism>
<dbReference type="AlphaFoldDB" id="A0AAF0R587"/>
<evidence type="ECO:0000313" key="3">
    <source>
        <dbReference type="Proteomes" id="UP001234989"/>
    </source>
</evidence>
<protein>
    <submittedName>
        <fullName evidence="2">Uncharacterized protein</fullName>
    </submittedName>
</protein>
<feature type="compositionally biased region" description="Basic and acidic residues" evidence="1">
    <location>
        <begin position="256"/>
        <end position="265"/>
    </location>
</feature>
<name>A0AAF0R587_SOLVR</name>
<sequence length="265" mass="29249">MQADCNIKGNNTNIMSSHQQTNKEDNEKGCNKSTKGWVTKVFGPSLQKEKSPVVSSPGKVKNSATENSVPDQQQINKVEQLKGEANVNMTSTEENEKIQIAEEVKGEHVIDSCNNNCNNQALLGNSDHEEEVSNSTNICLVDGGEIKQIEYENDGLALVEIPEAMQIDESRMIRMESPNRVLHGIVSHNVGETPIAEAAYLNQIAQGITEAEMSDDLLENVSTEADLSPRILKAARKGKKQGNGEHIQSIRVQPKRTRETPKKYQ</sequence>
<accession>A0AAF0R587</accession>
<evidence type="ECO:0000256" key="1">
    <source>
        <dbReference type="SAM" id="MobiDB-lite"/>
    </source>
</evidence>
<feature type="region of interest" description="Disordered" evidence="1">
    <location>
        <begin position="235"/>
        <end position="265"/>
    </location>
</feature>
<dbReference type="Proteomes" id="UP001234989">
    <property type="component" value="Chromosome 6"/>
</dbReference>
<gene>
    <name evidence="2" type="ORF">MTR67_025511</name>
</gene>
<proteinExistence type="predicted"/>
<evidence type="ECO:0000313" key="2">
    <source>
        <dbReference type="EMBL" id="WMV32126.1"/>
    </source>
</evidence>
<feature type="compositionally biased region" description="Polar residues" evidence="1">
    <location>
        <begin position="8"/>
        <end position="20"/>
    </location>
</feature>
<keyword evidence="3" id="KW-1185">Reference proteome</keyword>
<reference evidence="2" key="1">
    <citation type="submission" date="2023-08" db="EMBL/GenBank/DDBJ databases">
        <title>A de novo genome assembly of Solanum verrucosum Schlechtendal, a Mexican diploid species geographically isolated from the other diploid A-genome species in potato relatives.</title>
        <authorList>
            <person name="Hosaka K."/>
        </authorList>
    </citation>
    <scope>NUCLEOTIDE SEQUENCE</scope>
    <source>
        <tissue evidence="2">Young leaves</tissue>
    </source>
</reference>
<dbReference type="EMBL" id="CP133617">
    <property type="protein sequence ID" value="WMV32126.1"/>
    <property type="molecule type" value="Genomic_DNA"/>
</dbReference>